<evidence type="ECO:0000256" key="2">
    <source>
        <dbReference type="ARBA" id="ARBA00004496"/>
    </source>
</evidence>
<comment type="caution">
    <text evidence="10">The sequence shown here is derived from an EMBL/GenBank/DDBJ whole genome shotgun (WGS) entry which is preliminary data.</text>
</comment>
<dbReference type="PANTHER" id="PTHR15641:SF1">
    <property type="entry name" value="ELONGATOR COMPLEX PROTEIN 5"/>
    <property type="match status" value="1"/>
</dbReference>
<dbReference type="GO" id="GO:0005829">
    <property type="term" value="C:cytosol"/>
    <property type="evidence" value="ECO:0007669"/>
    <property type="project" value="TreeGrafter"/>
</dbReference>
<keyword evidence="8" id="KW-0539">Nucleus</keyword>
<gene>
    <name evidence="10" type="ORF">BUALT_Bualt04G0082200</name>
</gene>
<evidence type="ECO:0000256" key="4">
    <source>
        <dbReference type="ARBA" id="ARBA00009567"/>
    </source>
</evidence>
<keyword evidence="7" id="KW-0819">tRNA processing</keyword>
<evidence type="ECO:0000256" key="9">
    <source>
        <dbReference type="SAM" id="MobiDB-lite"/>
    </source>
</evidence>
<dbReference type="GO" id="GO:0005634">
    <property type="term" value="C:nucleus"/>
    <property type="evidence" value="ECO:0007669"/>
    <property type="project" value="UniProtKB-SubCell"/>
</dbReference>
<name>A0AAV6XNM0_9LAMI</name>
<evidence type="ECO:0000313" key="10">
    <source>
        <dbReference type="EMBL" id="KAG8384093.1"/>
    </source>
</evidence>
<reference evidence="10" key="1">
    <citation type="submission" date="2019-10" db="EMBL/GenBank/DDBJ databases">
        <authorList>
            <person name="Zhang R."/>
            <person name="Pan Y."/>
            <person name="Wang J."/>
            <person name="Ma R."/>
            <person name="Yu S."/>
        </authorList>
    </citation>
    <scope>NUCLEOTIDE SEQUENCE</scope>
    <source>
        <strain evidence="10">LA-IB0</strain>
        <tissue evidence="10">Leaf</tissue>
    </source>
</reference>
<dbReference type="EMBL" id="WHWC01000004">
    <property type="protein sequence ID" value="KAG8384093.1"/>
    <property type="molecule type" value="Genomic_DNA"/>
</dbReference>
<dbReference type="InterPro" id="IPR027417">
    <property type="entry name" value="P-loop_NTPase"/>
</dbReference>
<evidence type="ECO:0000256" key="5">
    <source>
        <dbReference type="ARBA" id="ARBA00020264"/>
    </source>
</evidence>
<dbReference type="PANTHER" id="PTHR15641">
    <property type="entry name" value="ELONGATOR COMPLEX PROTEIN 5"/>
    <property type="match status" value="1"/>
</dbReference>
<keyword evidence="11" id="KW-1185">Reference proteome</keyword>
<dbReference type="GO" id="GO:0000049">
    <property type="term" value="F:tRNA binding"/>
    <property type="evidence" value="ECO:0007669"/>
    <property type="project" value="TreeGrafter"/>
</dbReference>
<dbReference type="Gene3D" id="3.40.50.300">
    <property type="entry name" value="P-loop containing nucleotide triphosphate hydrolases"/>
    <property type="match status" value="1"/>
</dbReference>
<comment type="similarity">
    <text evidence="4">Belongs to the ELP5 family.</text>
</comment>
<evidence type="ECO:0000256" key="7">
    <source>
        <dbReference type="ARBA" id="ARBA00022694"/>
    </source>
</evidence>
<comment type="subcellular location">
    <subcellularLocation>
        <location evidence="2">Cytoplasm</location>
    </subcellularLocation>
    <subcellularLocation>
        <location evidence="1">Nucleus</location>
    </subcellularLocation>
</comment>
<evidence type="ECO:0000256" key="3">
    <source>
        <dbReference type="ARBA" id="ARBA00005043"/>
    </source>
</evidence>
<dbReference type="GO" id="GO:0033588">
    <property type="term" value="C:elongator holoenzyme complex"/>
    <property type="evidence" value="ECO:0007669"/>
    <property type="project" value="InterPro"/>
</dbReference>
<organism evidence="10 11">
    <name type="scientific">Buddleja alternifolia</name>
    <dbReference type="NCBI Taxonomy" id="168488"/>
    <lineage>
        <taxon>Eukaryota</taxon>
        <taxon>Viridiplantae</taxon>
        <taxon>Streptophyta</taxon>
        <taxon>Embryophyta</taxon>
        <taxon>Tracheophyta</taxon>
        <taxon>Spermatophyta</taxon>
        <taxon>Magnoliopsida</taxon>
        <taxon>eudicotyledons</taxon>
        <taxon>Gunneridae</taxon>
        <taxon>Pentapetalae</taxon>
        <taxon>asterids</taxon>
        <taxon>lamiids</taxon>
        <taxon>Lamiales</taxon>
        <taxon>Scrophulariaceae</taxon>
        <taxon>Buddlejeae</taxon>
        <taxon>Buddleja</taxon>
    </lineage>
</organism>
<evidence type="ECO:0000313" key="11">
    <source>
        <dbReference type="Proteomes" id="UP000826271"/>
    </source>
</evidence>
<evidence type="ECO:0000256" key="6">
    <source>
        <dbReference type="ARBA" id="ARBA00022490"/>
    </source>
</evidence>
<dbReference type="Pfam" id="PF10483">
    <property type="entry name" value="Elong_Iki1"/>
    <property type="match status" value="1"/>
</dbReference>
<dbReference type="InterPro" id="IPR019519">
    <property type="entry name" value="Elp5"/>
</dbReference>
<dbReference type="GO" id="GO:0002098">
    <property type="term" value="P:tRNA wobble uridine modification"/>
    <property type="evidence" value="ECO:0007669"/>
    <property type="project" value="InterPro"/>
</dbReference>
<keyword evidence="6" id="KW-0963">Cytoplasm</keyword>
<feature type="compositionally biased region" description="Basic and acidic residues" evidence="9">
    <location>
        <begin position="320"/>
        <end position="373"/>
    </location>
</feature>
<feature type="region of interest" description="Disordered" evidence="9">
    <location>
        <begin position="317"/>
        <end position="380"/>
    </location>
</feature>
<protein>
    <recommendedName>
        <fullName evidence="5">Elongator complex protein 5</fullName>
    </recommendedName>
</protein>
<dbReference type="Proteomes" id="UP000826271">
    <property type="component" value="Unassembled WGS sequence"/>
</dbReference>
<evidence type="ECO:0000256" key="1">
    <source>
        <dbReference type="ARBA" id="ARBA00004123"/>
    </source>
</evidence>
<comment type="pathway">
    <text evidence="3">tRNA modification; 5-methoxycarbonylmethyl-2-thiouridine-tRNA biosynthesis.</text>
</comment>
<dbReference type="AlphaFoldDB" id="A0AAV6XNM0"/>
<sequence>MAEWICRTLRDGGLEGEHAPALTINDTISTSPLGSFVFDHILSHLSSFILSQKSQSKGIVLVAMSRSPLYYEQLLKSKGFDIASSSAWFKVLDCYTDPLGWKSKLMESGSIWNLSPGSSVTVNLCKNVKDLDELWSSILELGKEYSADGKGRFVVAIDSVSEMLRHTPVSSVTALLSNLRSHEENTIITCLILEILCSPETTNSRGCRVQLTPNLLPEASRSGEAPTIQPVDEQRVNSERRGKFRVRVKRRNGRVRMMFEELYVEKSGIKFMPVSSKDEIIAQSLVPKVQFNLELSEKERNDRAKVVLPFEHQGNGKNVEIYDGRKSQSEGKDEMQDTSVEKAKNEFHVSRNVGHELELLQDKNNLKKRADDDKDKDEDL</sequence>
<accession>A0AAV6XNM0</accession>
<proteinExistence type="inferred from homology"/>
<evidence type="ECO:0000256" key="8">
    <source>
        <dbReference type="ARBA" id="ARBA00023242"/>
    </source>
</evidence>